<sequence length="167" mass="19238">MKLDEHYKRKVLFKSWGYSLTALFFMLPAYLLPMMITGKLGKVEENTIFSGVVYFFVNGDYFIACVIFVASILIPIVKIVGVIFLLLVYHFKVYHLRERAVTLYHILHFIGKWSMLDVFVVALMSSLVQFGFLSYAKPGPAVIPFALVVIFTILATKKFDTKLYWSE</sequence>
<dbReference type="KEGG" id="thyd:TTHT_1276"/>
<evidence type="ECO:0000256" key="1">
    <source>
        <dbReference type="ARBA" id="ARBA00004533"/>
    </source>
</evidence>
<dbReference type="GO" id="GO:0005886">
    <property type="term" value="C:plasma membrane"/>
    <property type="evidence" value="ECO:0007669"/>
    <property type="project" value="UniProtKB-SubCell"/>
</dbReference>
<feature type="transmembrane region" description="Helical" evidence="7">
    <location>
        <begin position="110"/>
        <end position="132"/>
    </location>
</feature>
<feature type="transmembrane region" description="Helical" evidence="7">
    <location>
        <begin position="61"/>
        <end position="89"/>
    </location>
</feature>
<dbReference type="Pfam" id="PF04403">
    <property type="entry name" value="PqiA"/>
    <property type="match status" value="1"/>
</dbReference>
<dbReference type="Proteomes" id="UP000595564">
    <property type="component" value="Chromosome"/>
</dbReference>
<comment type="subcellular location">
    <subcellularLocation>
        <location evidence="1">Cell inner membrane</location>
    </subcellularLocation>
</comment>
<keyword evidence="9" id="KW-1185">Reference proteome</keyword>
<dbReference type="PANTHER" id="PTHR30462">
    <property type="entry name" value="INTERMEMBRANE TRANSPORT PROTEIN PQIB-RELATED"/>
    <property type="match status" value="1"/>
</dbReference>
<dbReference type="InterPro" id="IPR051800">
    <property type="entry name" value="PqiA-PqiB_transport"/>
</dbReference>
<gene>
    <name evidence="8" type="ORF">TTHT_1276</name>
</gene>
<name>A0A7R6PFI5_9BACT</name>
<evidence type="ECO:0000256" key="6">
    <source>
        <dbReference type="ARBA" id="ARBA00023136"/>
    </source>
</evidence>
<evidence type="ECO:0000256" key="2">
    <source>
        <dbReference type="ARBA" id="ARBA00022475"/>
    </source>
</evidence>
<keyword evidence="6 7" id="KW-0472">Membrane</keyword>
<proteinExistence type="predicted"/>
<accession>A0A7R6PFI5</accession>
<keyword evidence="3" id="KW-0997">Cell inner membrane</keyword>
<evidence type="ECO:0000256" key="5">
    <source>
        <dbReference type="ARBA" id="ARBA00022989"/>
    </source>
</evidence>
<keyword evidence="2" id="KW-1003">Cell membrane</keyword>
<reference evidence="8 9" key="1">
    <citation type="journal article" date="2012" name="Extremophiles">
        <title>Thermotomaculum hydrothermale gen. nov., sp. nov., a novel heterotrophic thermophile within the phylum Acidobacteria from a deep-sea hydrothermal vent chimney in the Southern Okinawa Trough.</title>
        <authorList>
            <person name="Izumi H."/>
            <person name="Nunoura T."/>
            <person name="Miyazaki M."/>
            <person name="Mino S."/>
            <person name="Toki T."/>
            <person name="Takai K."/>
            <person name="Sako Y."/>
            <person name="Sawabe T."/>
            <person name="Nakagawa S."/>
        </authorList>
    </citation>
    <scope>NUCLEOTIDE SEQUENCE [LARGE SCALE GENOMIC DNA]</scope>
    <source>
        <strain evidence="8 9">AC55</strain>
    </source>
</reference>
<feature type="transmembrane region" description="Helical" evidence="7">
    <location>
        <begin position="138"/>
        <end position="156"/>
    </location>
</feature>
<dbReference type="RefSeq" id="WP_201327097.1">
    <property type="nucleotide sequence ID" value="NZ_AP017470.1"/>
</dbReference>
<evidence type="ECO:0000256" key="3">
    <source>
        <dbReference type="ARBA" id="ARBA00022519"/>
    </source>
</evidence>
<dbReference type="PANTHER" id="PTHR30462:SF3">
    <property type="entry name" value="INTERMEMBRANE TRANSPORT PROTEIN PQIA"/>
    <property type="match status" value="1"/>
</dbReference>
<dbReference type="AlphaFoldDB" id="A0A7R6PFI5"/>
<keyword evidence="5 7" id="KW-1133">Transmembrane helix</keyword>
<keyword evidence="4 7" id="KW-0812">Transmembrane</keyword>
<protein>
    <submittedName>
        <fullName evidence="8">Paraquat-inducible protein A</fullName>
    </submittedName>
</protein>
<dbReference type="EMBL" id="AP017470">
    <property type="protein sequence ID" value="BBB32793.1"/>
    <property type="molecule type" value="Genomic_DNA"/>
</dbReference>
<dbReference type="InterPro" id="IPR007498">
    <property type="entry name" value="PqiA-like"/>
</dbReference>
<organism evidence="8 9">
    <name type="scientific">Thermotomaculum hydrothermale</name>
    <dbReference type="NCBI Taxonomy" id="981385"/>
    <lineage>
        <taxon>Bacteria</taxon>
        <taxon>Pseudomonadati</taxon>
        <taxon>Acidobacteriota</taxon>
        <taxon>Holophagae</taxon>
        <taxon>Thermotomaculales</taxon>
        <taxon>Thermotomaculaceae</taxon>
        <taxon>Thermotomaculum</taxon>
    </lineage>
</organism>
<evidence type="ECO:0000313" key="8">
    <source>
        <dbReference type="EMBL" id="BBB32793.1"/>
    </source>
</evidence>
<evidence type="ECO:0000256" key="7">
    <source>
        <dbReference type="SAM" id="Phobius"/>
    </source>
</evidence>
<feature type="transmembrane region" description="Helical" evidence="7">
    <location>
        <begin position="12"/>
        <end position="32"/>
    </location>
</feature>
<evidence type="ECO:0000256" key="4">
    <source>
        <dbReference type="ARBA" id="ARBA00022692"/>
    </source>
</evidence>
<evidence type="ECO:0000313" key="9">
    <source>
        <dbReference type="Proteomes" id="UP000595564"/>
    </source>
</evidence>